<feature type="region of interest" description="Disordered" evidence="1">
    <location>
        <begin position="28"/>
        <end position="108"/>
    </location>
</feature>
<comment type="caution">
    <text evidence="3">The sequence shown here is derived from an EMBL/GenBank/DDBJ whole genome shotgun (WGS) entry which is preliminary data.</text>
</comment>
<keyword evidence="2" id="KW-0732">Signal</keyword>
<dbReference type="SMART" id="SM00028">
    <property type="entry name" value="TPR"/>
    <property type="match status" value="3"/>
</dbReference>
<evidence type="ECO:0008006" key="5">
    <source>
        <dbReference type="Google" id="ProtNLM"/>
    </source>
</evidence>
<organism evidence="3 4">
    <name type="scientific">Jiella avicenniae</name>
    <dbReference type="NCBI Taxonomy" id="2907202"/>
    <lineage>
        <taxon>Bacteria</taxon>
        <taxon>Pseudomonadati</taxon>
        <taxon>Pseudomonadota</taxon>
        <taxon>Alphaproteobacteria</taxon>
        <taxon>Hyphomicrobiales</taxon>
        <taxon>Aurantimonadaceae</taxon>
        <taxon>Jiella</taxon>
    </lineage>
</organism>
<keyword evidence="4" id="KW-1185">Reference proteome</keyword>
<protein>
    <recommendedName>
        <fullName evidence="5">Tetratricopeptide repeat-containing protein</fullName>
    </recommendedName>
</protein>
<sequence length="266" mass="28763">MNEPRQMRITSSFAVALTLVLAPAVPATAQESAPPMLTPPGEGPGDDGAPNVLPPPGDENSPMIVPPPDESPDETPDAFGSAPSAEDEPDAAPVDQAEDAVRPDESREEKIDRLFSELRKQPDGAKAGRIAGRIEREWRRSGSATIDLLMQRAATAMGKKDNAAAMDVLDQTLVLDPAYAEAWNRRATLNFAMDRWGKSLADIEQTLAREPRHWGALMGLAMILERLDEKEKAFDTYMRVLAVYPALKSAQDAAGRLADEITGPVI</sequence>
<dbReference type="AlphaFoldDB" id="A0A9X1T502"/>
<dbReference type="SUPFAM" id="SSF48452">
    <property type="entry name" value="TPR-like"/>
    <property type="match status" value="1"/>
</dbReference>
<feature type="signal peptide" evidence="2">
    <location>
        <begin position="1"/>
        <end position="29"/>
    </location>
</feature>
<dbReference type="RefSeq" id="WP_233719488.1">
    <property type="nucleotide sequence ID" value="NZ_JAJUWU010000008.1"/>
</dbReference>
<gene>
    <name evidence="3" type="ORF">LZD57_10120</name>
</gene>
<dbReference type="Gene3D" id="1.25.40.10">
    <property type="entry name" value="Tetratricopeptide repeat domain"/>
    <property type="match status" value="1"/>
</dbReference>
<accession>A0A9X1T502</accession>
<feature type="compositionally biased region" description="Basic and acidic residues" evidence="1">
    <location>
        <begin position="99"/>
        <end position="108"/>
    </location>
</feature>
<dbReference type="Proteomes" id="UP001139035">
    <property type="component" value="Unassembled WGS sequence"/>
</dbReference>
<proteinExistence type="predicted"/>
<feature type="chain" id="PRO_5040888791" description="Tetratricopeptide repeat-containing protein" evidence="2">
    <location>
        <begin position="30"/>
        <end position="266"/>
    </location>
</feature>
<evidence type="ECO:0000256" key="1">
    <source>
        <dbReference type="SAM" id="MobiDB-lite"/>
    </source>
</evidence>
<evidence type="ECO:0000256" key="2">
    <source>
        <dbReference type="SAM" id="SignalP"/>
    </source>
</evidence>
<reference evidence="3" key="1">
    <citation type="submission" date="2022-01" db="EMBL/GenBank/DDBJ databases">
        <title>Jiella avicenniae sp. nov., a novel endophytic bacterium isolated from bark of Avicennia marina.</title>
        <authorList>
            <person name="Tuo L."/>
        </authorList>
    </citation>
    <scope>NUCLEOTIDE SEQUENCE</scope>
    <source>
        <strain evidence="3">CBK1P-4</strain>
    </source>
</reference>
<evidence type="ECO:0000313" key="3">
    <source>
        <dbReference type="EMBL" id="MCE7028344.1"/>
    </source>
</evidence>
<dbReference type="InterPro" id="IPR011990">
    <property type="entry name" value="TPR-like_helical_dom_sf"/>
</dbReference>
<name>A0A9X1T502_9HYPH</name>
<dbReference type="InterPro" id="IPR019734">
    <property type="entry name" value="TPR_rpt"/>
</dbReference>
<evidence type="ECO:0000313" key="4">
    <source>
        <dbReference type="Proteomes" id="UP001139035"/>
    </source>
</evidence>
<dbReference type="EMBL" id="JAJUWU010000008">
    <property type="protein sequence ID" value="MCE7028344.1"/>
    <property type="molecule type" value="Genomic_DNA"/>
</dbReference>